<dbReference type="InterPro" id="IPR036116">
    <property type="entry name" value="FN3_sf"/>
</dbReference>
<evidence type="ECO:0000259" key="1">
    <source>
        <dbReference type="PROSITE" id="PS50853"/>
    </source>
</evidence>
<protein>
    <recommendedName>
        <fullName evidence="1">Fibronectin type-III domain-containing protein</fullName>
    </recommendedName>
</protein>
<dbReference type="AlphaFoldDB" id="A0A328U1Q9"/>
<evidence type="ECO:0000313" key="2">
    <source>
        <dbReference type="EMBL" id="RAP73866.1"/>
    </source>
</evidence>
<dbReference type="PROSITE" id="PS50853">
    <property type="entry name" value="FN3"/>
    <property type="match status" value="1"/>
</dbReference>
<dbReference type="InterPro" id="IPR013320">
    <property type="entry name" value="ConA-like_dom_sf"/>
</dbReference>
<dbReference type="CDD" id="cd00063">
    <property type="entry name" value="FN3"/>
    <property type="match status" value="1"/>
</dbReference>
<accession>A0A328U1Q9</accession>
<dbReference type="Pfam" id="PF22585">
    <property type="entry name" value="Sialidase-like_CBM"/>
    <property type="match status" value="1"/>
</dbReference>
<gene>
    <name evidence="2" type="ORF">DL346_25255</name>
</gene>
<name>A0A328U1Q9_9BACL</name>
<dbReference type="OrthoDB" id="2628476at2"/>
<dbReference type="EMBL" id="QLUW01000006">
    <property type="protein sequence ID" value="RAP73866.1"/>
    <property type="molecule type" value="Genomic_DNA"/>
</dbReference>
<feature type="domain" description="Fibronectin type-III" evidence="1">
    <location>
        <begin position="188"/>
        <end position="273"/>
    </location>
</feature>
<dbReference type="SUPFAM" id="SSF49899">
    <property type="entry name" value="Concanavalin A-like lectins/glucanases"/>
    <property type="match status" value="2"/>
</dbReference>
<comment type="caution">
    <text evidence="2">The sequence shown here is derived from an EMBL/GenBank/DDBJ whole genome shotgun (WGS) entry which is preliminary data.</text>
</comment>
<proteinExistence type="predicted"/>
<dbReference type="InterPro" id="IPR003961">
    <property type="entry name" value="FN3_dom"/>
</dbReference>
<dbReference type="SUPFAM" id="SSF49265">
    <property type="entry name" value="Fibronectin type III"/>
    <property type="match status" value="1"/>
</dbReference>
<sequence>MPSGWTVSVTGASASVQQAADGANTTNRALALTQSTYGSGGASATKTFTAATGTVTIDTRMKASQTNALISGPILLNGSGTPIVQIAFRDNGKFGYVSSSMAWTDTTMSYAANQWYDVHIVVNLAAGTFNLSINGTSVLTNTPVMASSSSISQIQFATNMWYPGTAHFDNIQVGTGSGGGGDTQAPTAPTGVTVASVTDTTASLTWTASTDNVGVTGYKVYRNGTEAGTATGTSYTVSGLTANTSYAYTVKAYDAANNLSAASSSVQAKTSLYAESFDSTTIGQMPSGWTVSATGASASAQQAADGANATNRALALTQTTYGSGGASATKTFAAAAGTVTVDTRMMANQTNALISGPILLNSSGTPIVQIAFRDNGKFGYVNSSIAWTDTTVSYAANQWYDVRIVVNLAAGTFNLSINGTAVLTNAPVMASSSNISQLQYSTNMWYPGTAYFDKIQVSQA</sequence>
<keyword evidence="3" id="KW-1185">Reference proteome</keyword>
<dbReference type="SMART" id="SM00060">
    <property type="entry name" value="FN3"/>
    <property type="match status" value="1"/>
</dbReference>
<evidence type="ECO:0000313" key="3">
    <source>
        <dbReference type="Proteomes" id="UP000249260"/>
    </source>
</evidence>
<reference evidence="2 3" key="1">
    <citation type="submission" date="2018-06" db="EMBL/GenBank/DDBJ databases">
        <title>Paenibacillus montanisoli sp. nov., isolated from mountain area soil.</title>
        <authorList>
            <person name="Wu M."/>
        </authorList>
    </citation>
    <scope>NUCLEOTIDE SEQUENCE [LARGE SCALE GENOMIC DNA]</scope>
    <source>
        <strain evidence="2 3">RA17</strain>
    </source>
</reference>
<dbReference type="Proteomes" id="UP000249260">
    <property type="component" value="Unassembled WGS sequence"/>
</dbReference>
<organism evidence="2 3">
    <name type="scientific">Paenibacillus montanisoli</name>
    <dbReference type="NCBI Taxonomy" id="2081970"/>
    <lineage>
        <taxon>Bacteria</taxon>
        <taxon>Bacillati</taxon>
        <taxon>Bacillota</taxon>
        <taxon>Bacilli</taxon>
        <taxon>Bacillales</taxon>
        <taxon>Paenibacillaceae</taxon>
        <taxon>Paenibacillus</taxon>
    </lineage>
</organism>
<dbReference type="Pfam" id="PF00041">
    <property type="entry name" value="fn3"/>
    <property type="match status" value="1"/>
</dbReference>
<dbReference type="InterPro" id="IPR054490">
    <property type="entry name" value="BT_1020-like_b-sandwich_1"/>
</dbReference>
<dbReference type="Gene3D" id="2.60.40.10">
    <property type="entry name" value="Immunoglobulins"/>
    <property type="match status" value="1"/>
</dbReference>
<dbReference type="InterPro" id="IPR013783">
    <property type="entry name" value="Ig-like_fold"/>
</dbReference>